<dbReference type="Pfam" id="PF02719">
    <property type="entry name" value="Polysacc_synt_2"/>
    <property type="match status" value="1"/>
</dbReference>
<sequence>MEQFERYHHWLLGLPRSTKQLILLLGDLLALSLVFVLAYAVRVGSPFPNITQPWLILAAPLLTAPCLYLLGFYRGMVRHLGGDAVLSLAAAMSVGAIALAGAAYMLNAYGTPRSVFIIYWALGILYLGGSRFILRRYLFWAVHGRHHRVPVAIYGAGSSGIQLATALKNGNQFQPLAFVDDRVAVQGTTIEGLPVLSREGLTRYVRRGRLATVLLAMPSASRSQRLRVITYLEKLPVQVKSVPAMGDIVAGLARIEEVRDVAIEDLLGREPVPPREDLLHACITGKNVLVTGAGGSIGSELCRQIVRLKPTRLVLVEHNEFGLYSMEKELRELAQDESLEIVSVLGSVVNRGLLESVCRRYDVHTFYHAAAYKHVPIVELNPSAGVRNNILGTLTAAQAAETVGVERFILISTDKAVRPTNVMGATKRFAELILQALSERGGKTVFSMVRFGNVLGSSGSVVPLFREQIRCGGPVTVTHPEVTRYFMTIPEAAQLVIQAGSMARGGEVFVLDMGEPVRIYDLACAMIHLMGYSVRDELHPDGDIDINYTGLRPGEKLYEELLFSDDGLGTDHPMIMQAREDCLAWSQLESAVESFRYALEDGDEEAMCALLRRYVAGYVPNEQDALSVIDAQKSQKEGAVLH</sequence>
<evidence type="ECO:0000256" key="1">
    <source>
        <dbReference type="ARBA" id="ARBA00007430"/>
    </source>
</evidence>
<dbReference type="OrthoDB" id="9803111at2"/>
<organism evidence="4 5">
    <name type="scientific">Isoalcanivorax pacificus W11-5</name>
    <dbReference type="NCBI Taxonomy" id="391936"/>
    <lineage>
        <taxon>Bacteria</taxon>
        <taxon>Pseudomonadati</taxon>
        <taxon>Pseudomonadota</taxon>
        <taxon>Gammaproteobacteria</taxon>
        <taxon>Oceanospirillales</taxon>
        <taxon>Alcanivoracaceae</taxon>
        <taxon>Isoalcanivorax</taxon>
    </lineage>
</organism>
<dbReference type="InterPro" id="IPR051203">
    <property type="entry name" value="Polysaccharide_Synthase-Rel"/>
</dbReference>
<dbReference type="EMBL" id="CP004387">
    <property type="protein sequence ID" value="AJD48494.1"/>
    <property type="molecule type" value="Genomic_DNA"/>
</dbReference>
<feature type="transmembrane region" description="Helical" evidence="2">
    <location>
        <begin position="85"/>
        <end position="105"/>
    </location>
</feature>
<feature type="transmembrane region" description="Helical" evidence="2">
    <location>
        <begin position="117"/>
        <end position="134"/>
    </location>
</feature>
<dbReference type="SUPFAM" id="SSF51735">
    <property type="entry name" value="NAD(P)-binding Rossmann-fold domains"/>
    <property type="match status" value="1"/>
</dbReference>
<name>A0A0B4XJR3_9GAMM</name>
<protein>
    <submittedName>
        <fullName evidence="4">Polysaccharide biosynthesis protein</fullName>
    </submittedName>
</protein>
<evidence type="ECO:0000259" key="3">
    <source>
        <dbReference type="Pfam" id="PF02719"/>
    </source>
</evidence>
<feature type="domain" description="Polysaccharide biosynthesis protein CapD-like" evidence="3">
    <location>
        <begin position="288"/>
        <end position="578"/>
    </location>
</feature>
<dbReference type="PANTHER" id="PTHR43318">
    <property type="entry name" value="UDP-N-ACETYLGLUCOSAMINE 4,6-DEHYDRATASE"/>
    <property type="match status" value="1"/>
</dbReference>
<dbReference type="KEGG" id="apac:S7S_10410"/>
<keyword evidence="2" id="KW-0812">Transmembrane</keyword>
<keyword evidence="5" id="KW-1185">Reference proteome</keyword>
<dbReference type="InterPro" id="IPR003869">
    <property type="entry name" value="Polysac_CapD-like"/>
</dbReference>
<dbReference type="Gene3D" id="3.40.50.720">
    <property type="entry name" value="NAD(P)-binding Rossmann-like Domain"/>
    <property type="match status" value="2"/>
</dbReference>
<dbReference type="PANTHER" id="PTHR43318:SF1">
    <property type="entry name" value="POLYSACCHARIDE BIOSYNTHESIS PROTEIN EPSC-RELATED"/>
    <property type="match status" value="1"/>
</dbReference>
<comment type="similarity">
    <text evidence="1">Belongs to the polysaccharide synthase family.</text>
</comment>
<accession>A0A0B4XJR3</accession>
<dbReference type="InterPro" id="IPR029063">
    <property type="entry name" value="SAM-dependent_MTases_sf"/>
</dbReference>
<keyword evidence="2" id="KW-1133">Transmembrane helix</keyword>
<keyword evidence="2" id="KW-0472">Membrane</keyword>
<dbReference type="RefSeq" id="WP_008735158.1">
    <property type="nucleotide sequence ID" value="NZ_CP004387.1"/>
</dbReference>
<dbReference type="Proteomes" id="UP000006764">
    <property type="component" value="Chromosome"/>
</dbReference>
<feature type="transmembrane region" description="Helical" evidence="2">
    <location>
        <begin position="21"/>
        <end position="41"/>
    </location>
</feature>
<gene>
    <name evidence="4" type="ORF">S7S_10410</name>
</gene>
<proteinExistence type="inferred from homology"/>
<evidence type="ECO:0000313" key="4">
    <source>
        <dbReference type="EMBL" id="AJD48494.1"/>
    </source>
</evidence>
<dbReference type="STRING" id="391936.S7S_10410"/>
<dbReference type="CDD" id="cd05237">
    <property type="entry name" value="UDP_invert_4-6DH_SDR_e"/>
    <property type="match status" value="1"/>
</dbReference>
<reference evidence="4 5" key="1">
    <citation type="journal article" date="2012" name="J. Bacteriol.">
        <title>Genome sequence of an alkane-degrading bacterium, Alcanivorax pacificus type strain W11-5, isolated from deep sea sediment.</title>
        <authorList>
            <person name="Lai Q."/>
            <person name="Shao Z."/>
        </authorList>
    </citation>
    <scope>NUCLEOTIDE SEQUENCE [LARGE SCALE GENOMIC DNA]</scope>
    <source>
        <strain evidence="4 5">W11-5</strain>
    </source>
</reference>
<feature type="transmembrane region" description="Helical" evidence="2">
    <location>
        <begin position="53"/>
        <end position="73"/>
    </location>
</feature>
<dbReference type="Pfam" id="PF13727">
    <property type="entry name" value="CoA_binding_3"/>
    <property type="match status" value="1"/>
</dbReference>
<evidence type="ECO:0000313" key="5">
    <source>
        <dbReference type="Proteomes" id="UP000006764"/>
    </source>
</evidence>
<dbReference type="HOGENOM" id="CLU_013560_5_0_6"/>
<evidence type="ECO:0000256" key="2">
    <source>
        <dbReference type="SAM" id="Phobius"/>
    </source>
</evidence>
<dbReference type="SUPFAM" id="SSF53335">
    <property type="entry name" value="S-adenosyl-L-methionine-dependent methyltransferases"/>
    <property type="match status" value="1"/>
</dbReference>
<dbReference type="InterPro" id="IPR036291">
    <property type="entry name" value="NAD(P)-bd_dom_sf"/>
</dbReference>
<dbReference type="AlphaFoldDB" id="A0A0B4XJR3"/>